<feature type="domain" description="Replication protein A 70 kDa DNA-binding subunit B/D first OB fold" evidence="1">
    <location>
        <begin position="9"/>
        <end position="64"/>
    </location>
</feature>
<evidence type="ECO:0000313" key="2">
    <source>
        <dbReference type="EMBL" id="KAJ0192424.1"/>
    </source>
</evidence>
<name>A0A9R1WZ38_LACSA</name>
<organism evidence="2 3">
    <name type="scientific">Lactuca sativa</name>
    <name type="common">Garden lettuce</name>
    <dbReference type="NCBI Taxonomy" id="4236"/>
    <lineage>
        <taxon>Eukaryota</taxon>
        <taxon>Viridiplantae</taxon>
        <taxon>Streptophyta</taxon>
        <taxon>Embryophyta</taxon>
        <taxon>Tracheophyta</taxon>
        <taxon>Spermatophyta</taxon>
        <taxon>Magnoliopsida</taxon>
        <taxon>eudicotyledons</taxon>
        <taxon>Gunneridae</taxon>
        <taxon>Pentapetalae</taxon>
        <taxon>asterids</taxon>
        <taxon>campanulids</taxon>
        <taxon>Asterales</taxon>
        <taxon>Asteraceae</taxon>
        <taxon>Cichorioideae</taxon>
        <taxon>Cichorieae</taxon>
        <taxon>Lactucinae</taxon>
        <taxon>Lactuca</taxon>
    </lineage>
</organism>
<evidence type="ECO:0000259" key="1">
    <source>
        <dbReference type="Pfam" id="PF02721"/>
    </source>
</evidence>
<dbReference type="InterPro" id="IPR012340">
    <property type="entry name" value="NA-bd_OB-fold"/>
</dbReference>
<comment type="caution">
    <text evidence="2">The sequence shown here is derived from an EMBL/GenBank/DDBJ whole genome shotgun (WGS) entry which is preliminary data.</text>
</comment>
<dbReference type="Proteomes" id="UP000235145">
    <property type="component" value="Unassembled WGS sequence"/>
</dbReference>
<keyword evidence="3" id="KW-1185">Reference proteome</keyword>
<dbReference type="InterPro" id="IPR003871">
    <property type="entry name" value="RFA1B/D_OB_1st"/>
</dbReference>
<evidence type="ECO:0000313" key="3">
    <source>
        <dbReference type="Proteomes" id="UP000235145"/>
    </source>
</evidence>
<accession>A0A9R1WZ38</accession>
<protein>
    <recommendedName>
        <fullName evidence="1">Replication protein A 70 kDa DNA-binding subunit B/D first OB fold domain-containing protein</fullName>
    </recommendedName>
</protein>
<dbReference type="SUPFAM" id="SSF50249">
    <property type="entry name" value="Nucleic acid-binding proteins"/>
    <property type="match status" value="1"/>
</dbReference>
<dbReference type="EMBL" id="NBSK02000008">
    <property type="protein sequence ID" value="KAJ0192424.1"/>
    <property type="molecule type" value="Genomic_DNA"/>
</dbReference>
<dbReference type="Gene3D" id="2.40.50.140">
    <property type="entry name" value="Nucleic acid-binding proteins"/>
    <property type="match status" value="1"/>
</dbReference>
<proteinExistence type="predicted"/>
<dbReference type="AlphaFoldDB" id="A0A9R1WZ38"/>
<sequence length="102" mass="12105">MNIDEKSHIKVRVLKIWNFVKNNKVCSIEMILMDEEGTQYHARVFNQNFSRFRHLLKEYENYIVIKPNMDVVTDGFSYTDKFPLKTVCEITEPLKAESTMVL</sequence>
<reference evidence="2 3" key="1">
    <citation type="journal article" date="2017" name="Nat. Commun.">
        <title>Genome assembly with in vitro proximity ligation data and whole-genome triplication in lettuce.</title>
        <authorList>
            <person name="Reyes-Chin-Wo S."/>
            <person name="Wang Z."/>
            <person name="Yang X."/>
            <person name="Kozik A."/>
            <person name="Arikit S."/>
            <person name="Song C."/>
            <person name="Xia L."/>
            <person name="Froenicke L."/>
            <person name="Lavelle D.O."/>
            <person name="Truco M.J."/>
            <person name="Xia R."/>
            <person name="Zhu S."/>
            <person name="Xu C."/>
            <person name="Xu H."/>
            <person name="Xu X."/>
            <person name="Cox K."/>
            <person name="Korf I."/>
            <person name="Meyers B.C."/>
            <person name="Michelmore R.W."/>
        </authorList>
    </citation>
    <scope>NUCLEOTIDE SEQUENCE [LARGE SCALE GENOMIC DNA]</scope>
    <source>
        <strain evidence="3">cv. Salinas</strain>
        <tissue evidence="2">Seedlings</tissue>
    </source>
</reference>
<dbReference type="Pfam" id="PF02721">
    <property type="entry name" value="DUF223"/>
    <property type="match status" value="1"/>
</dbReference>
<gene>
    <name evidence="2" type="ORF">LSAT_V11C800412140</name>
</gene>